<feature type="coiled-coil region" evidence="1">
    <location>
        <begin position="23"/>
        <end position="50"/>
    </location>
</feature>
<keyword evidence="1" id="KW-0175">Coiled coil</keyword>
<evidence type="ECO:0000256" key="1">
    <source>
        <dbReference type="SAM" id="Coils"/>
    </source>
</evidence>
<dbReference type="EMBL" id="CAADFH010000083">
    <property type="protein sequence ID" value="VFJ98447.1"/>
    <property type="molecule type" value="Genomic_DNA"/>
</dbReference>
<reference evidence="2" key="1">
    <citation type="submission" date="2019-02" db="EMBL/GenBank/DDBJ databases">
        <authorList>
            <person name="Gruber-Vodicka R. H."/>
            <person name="Seah K. B. B."/>
        </authorList>
    </citation>
    <scope>NUCLEOTIDE SEQUENCE</scope>
    <source>
        <strain evidence="2">BECK_M6</strain>
    </source>
</reference>
<proteinExistence type="predicted"/>
<gene>
    <name evidence="2" type="ORF">BECKLFY1418A_GA0070994_108313</name>
</gene>
<accession>A0A450V0X2</accession>
<evidence type="ECO:0000313" key="2">
    <source>
        <dbReference type="EMBL" id="VFJ98447.1"/>
    </source>
</evidence>
<dbReference type="AlphaFoldDB" id="A0A450V0X2"/>
<name>A0A450V0X2_9GAMM</name>
<sequence length="71" mass="8063">MSQTRNIYHAFTDLQRQAVVRHISNLAEIAEDLSTKAESLTEQIDDLAKALDIECEFVPFDDDFPDPPKAK</sequence>
<protein>
    <submittedName>
        <fullName evidence="2">Uncharacterized protein</fullName>
    </submittedName>
</protein>
<organism evidence="2">
    <name type="scientific">Candidatus Kentrum sp. LFY</name>
    <dbReference type="NCBI Taxonomy" id="2126342"/>
    <lineage>
        <taxon>Bacteria</taxon>
        <taxon>Pseudomonadati</taxon>
        <taxon>Pseudomonadota</taxon>
        <taxon>Gammaproteobacteria</taxon>
        <taxon>Candidatus Kentrum</taxon>
    </lineage>
</organism>